<name>A0A814MWT1_9BILA</name>
<feature type="non-terminal residue" evidence="1">
    <location>
        <position position="27"/>
    </location>
</feature>
<protein>
    <submittedName>
        <fullName evidence="1">Uncharacterized protein</fullName>
    </submittedName>
</protein>
<proteinExistence type="predicted"/>
<comment type="caution">
    <text evidence="1">The sequence shown here is derived from an EMBL/GenBank/DDBJ whole genome shotgun (WGS) entry which is preliminary data.</text>
</comment>
<accession>A0A814MWT1</accession>
<gene>
    <name evidence="1" type="ORF">CJN711_LOCUS6387</name>
</gene>
<organism evidence="1 2">
    <name type="scientific">Rotaria magnacalcarata</name>
    <dbReference type="NCBI Taxonomy" id="392030"/>
    <lineage>
        <taxon>Eukaryota</taxon>
        <taxon>Metazoa</taxon>
        <taxon>Spiralia</taxon>
        <taxon>Gnathifera</taxon>
        <taxon>Rotifera</taxon>
        <taxon>Eurotatoria</taxon>
        <taxon>Bdelloidea</taxon>
        <taxon>Philodinida</taxon>
        <taxon>Philodinidae</taxon>
        <taxon>Rotaria</taxon>
    </lineage>
</organism>
<evidence type="ECO:0000313" key="1">
    <source>
        <dbReference type="EMBL" id="CAF1085001.1"/>
    </source>
</evidence>
<dbReference type="AlphaFoldDB" id="A0A814MWT1"/>
<evidence type="ECO:0000313" key="2">
    <source>
        <dbReference type="Proteomes" id="UP000663855"/>
    </source>
</evidence>
<dbReference type="Proteomes" id="UP000663855">
    <property type="component" value="Unassembled WGS sequence"/>
</dbReference>
<dbReference type="EMBL" id="CAJNOV010001962">
    <property type="protein sequence ID" value="CAF1085001.1"/>
    <property type="molecule type" value="Genomic_DNA"/>
</dbReference>
<reference evidence="1" key="1">
    <citation type="submission" date="2021-02" db="EMBL/GenBank/DDBJ databases">
        <authorList>
            <person name="Nowell W R."/>
        </authorList>
    </citation>
    <scope>NUCLEOTIDE SEQUENCE</scope>
</reference>
<sequence>MVDTAVHPTTLGHNFDDVEQLIDILCS</sequence>